<protein>
    <recommendedName>
        <fullName evidence="4">HIT domain-containing protein</fullName>
    </recommendedName>
</protein>
<gene>
    <name evidence="5" type="ORF">A2419_00855</name>
</gene>
<evidence type="ECO:0000256" key="3">
    <source>
        <dbReference type="PROSITE-ProRule" id="PRU00464"/>
    </source>
</evidence>
<feature type="active site" description="Tele-AMP-histidine intermediate" evidence="1">
    <location>
        <position position="94"/>
    </location>
</feature>
<dbReference type="Proteomes" id="UP000176568">
    <property type="component" value="Unassembled WGS sequence"/>
</dbReference>
<evidence type="ECO:0000256" key="2">
    <source>
        <dbReference type="PIRSR" id="PIRSR601310-3"/>
    </source>
</evidence>
<dbReference type="Gene3D" id="3.30.428.10">
    <property type="entry name" value="HIT-like"/>
    <property type="match status" value="1"/>
</dbReference>
<feature type="short sequence motif" description="Histidine triad motif" evidence="2 3">
    <location>
        <begin position="92"/>
        <end position="96"/>
    </location>
</feature>
<evidence type="ECO:0000313" key="6">
    <source>
        <dbReference type="Proteomes" id="UP000176568"/>
    </source>
</evidence>
<proteinExistence type="predicted"/>
<dbReference type="PRINTS" id="PR00332">
    <property type="entry name" value="HISTRIAD"/>
</dbReference>
<dbReference type="STRING" id="1797247.A2419_00855"/>
<reference evidence="5 6" key="1">
    <citation type="journal article" date="2016" name="Nat. Commun.">
        <title>Thousands of microbial genomes shed light on interconnected biogeochemical processes in an aquifer system.</title>
        <authorList>
            <person name="Anantharaman K."/>
            <person name="Brown C.T."/>
            <person name="Hug L.A."/>
            <person name="Sharon I."/>
            <person name="Castelle C.J."/>
            <person name="Probst A.J."/>
            <person name="Thomas B.C."/>
            <person name="Singh A."/>
            <person name="Wilkins M.J."/>
            <person name="Karaoz U."/>
            <person name="Brodie E.L."/>
            <person name="Williams K.H."/>
            <person name="Hubbard S.S."/>
            <person name="Banfield J.F."/>
        </authorList>
    </citation>
    <scope>NUCLEOTIDE SEQUENCE [LARGE SCALE GENOMIC DNA]</scope>
</reference>
<dbReference type="PANTHER" id="PTHR46648">
    <property type="entry name" value="HIT FAMILY PROTEIN 1"/>
    <property type="match status" value="1"/>
</dbReference>
<dbReference type="GO" id="GO:0009117">
    <property type="term" value="P:nucleotide metabolic process"/>
    <property type="evidence" value="ECO:0007669"/>
    <property type="project" value="TreeGrafter"/>
</dbReference>
<dbReference type="EMBL" id="MEXB01000005">
    <property type="protein sequence ID" value="OGC88678.1"/>
    <property type="molecule type" value="Genomic_DNA"/>
</dbReference>
<evidence type="ECO:0000313" key="5">
    <source>
        <dbReference type="EMBL" id="OGC88678.1"/>
    </source>
</evidence>
<dbReference type="InterPro" id="IPR036265">
    <property type="entry name" value="HIT-like_sf"/>
</dbReference>
<feature type="domain" description="HIT" evidence="4">
    <location>
        <begin position="5"/>
        <end position="102"/>
    </location>
</feature>
<accession>A0A1F4Y4A5</accession>
<organism evidence="5 6">
    <name type="scientific">Candidatus Adlerbacteria bacterium RIFOXYC1_FULL_48_26</name>
    <dbReference type="NCBI Taxonomy" id="1797247"/>
    <lineage>
        <taxon>Bacteria</taxon>
        <taxon>Candidatus Adleribacteriota</taxon>
    </lineage>
</organism>
<evidence type="ECO:0000256" key="1">
    <source>
        <dbReference type="PIRSR" id="PIRSR601310-1"/>
    </source>
</evidence>
<comment type="caution">
    <text evidence="5">The sequence shown here is derived from an EMBL/GenBank/DDBJ whole genome shotgun (WGS) entry which is preliminary data.</text>
</comment>
<dbReference type="AlphaFoldDB" id="A0A1F4Y4A5"/>
<dbReference type="InterPro" id="IPR011146">
    <property type="entry name" value="HIT-like"/>
</dbReference>
<dbReference type="PROSITE" id="PS51084">
    <property type="entry name" value="HIT_2"/>
    <property type="match status" value="1"/>
</dbReference>
<dbReference type="GO" id="GO:0003824">
    <property type="term" value="F:catalytic activity"/>
    <property type="evidence" value="ECO:0007669"/>
    <property type="project" value="InterPro"/>
</dbReference>
<dbReference type="PANTHER" id="PTHR46648:SF1">
    <property type="entry name" value="ADENOSINE 5'-MONOPHOSPHORAMIDASE HNT1"/>
    <property type="match status" value="1"/>
</dbReference>
<dbReference type="SUPFAM" id="SSF54197">
    <property type="entry name" value="HIT-like"/>
    <property type="match status" value="1"/>
</dbReference>
<evidence type="ECO:0000259" key="4">
    <source>
        <dbReference type="PROSITE" id="PS51084"/>
    </source>
</evidence>
<sequence length="102" mass="11570">MENCIFCKIVAGNIPSAKTYEDDDFIAFLDINPKGPKHTLLVPKAHFVWFLDLPDELSDKFFRVARKIATDLKNETSADYIHLGIEGKDVPHAHIHLIPKTL</sequence>
<dbReference type="Pfam" id="PF01230">
    <property type="entry name" value="HIT"/>
    <property type="match status" value="1"/>
</dbReference>
<dbReference type="InterPro" id="IPR001310">
    <property type="entry name" value="Histidine_triad_HIT"/>
</dbReference>
<name>A0A1F4Y4A5_9BACT</name>